<comment type="similarity">
    <text evidence="2">Belongs to the auxin efflux carrier (TC 2.A.69) family.</text>
</comment>
<feature type="transmembrane region" description="Helical" evidence="8">
    <location>
        <begin position="222"/>
        <end position="241"/>
    </location>
</feature>
<comment type="subcellular location">
    <subcellularLocation>
        <location evidence="1">Cell membrane</location>
        <topology evidence="1">Multi-pass membrane protein</topology>
    </subcellularLocation>
</comment>
<proteinExistence type="inferred from homology"/>
<organism evidence="9 10">
    <name type="scientific">Herminiimonas contaminans</name>
    <dbReference type="NCBI Taxonomy" id="1111140"/>
    <lineage>
        <taxon>Bacteria</taxon>
        <taxon>Pseudomonadati</taxon>
        <taxon>Pseudomonadota</taxon>
        <taxon>Betaproteobacteria</taxon>
        <taxon>Burkholderiales</taxon>
        <taxon>Oxalobacteraceae</taxon>
        <taxon>Herminiimonas</taxon>
    </lineage>
</organism>
<feature type="transmembrane region" description="Helical" evidence="8">
    <location>
        <begin position="7"/>
        <end position="25"/>
    </location>
</feature>
<dbReference type="InterPro" id="IPR038770">
    <property type="entry name" value="Na+/solute_symporter_sf"/>
</dbReference>
<keyword evidence="6 8" id="KW-1133">Transmembrane helix</keyword>
<keyword evidence="7 8" id="KW-0472">Membrane</keyword>
<evidence type="ECO:0000256" key="7">
    <source>
        <dbReference type="ARBA" id="ARBA00023136"/>
    </source>
</evidence>
<dbReference type="Gene3D" id="1.20.1530.20">
    <property type="match status" value="1"/>
</dbReference>
<feature type="transmembrane region" description="Helical" evidence="8">
    <location>
        <begin position="283"/>
        <end position="304"/>
    </location>
</feature>
<dbReference type="PANTHER" id="PTHR36838:SF1">
    <property type="entry name" value="SLR1864 PROTEIN"/>
    <property type="match status" value="1"/>
</dbReference>
<gene>
    <name evidence="9" type="ORF">IXC47_11615</name>
</gene>
<evidence type="ECO:0000256" key="5">
    <source>
        <dbReference type="ARBA" id="ARBA00022692"/>
    </source>
</evidence>
<feature type="transmembrane region" description="Helical" evidence="8">
    <location>
        <begin position="69"/>
        <end position="92"/>
    </location>
</feature>
<dbReference type="Pfam" id="PF03547">
    <property type="entry name" value="Mem_trans"/>
    <property type="match status" value="1"/>
</dbReference>
<evidence type="ECO:0000256" key="8">
    <source>
        <dbReference type="SAM" id="Phobius"/>
    </source>
</evidence>
<dbReference type="Proteomes" id="UP000657372">
    <property type="component" value="Unassembled WGS sequence"/>
</dbReference>
<feature type="transmembrane region" description="Helical" evidence="8">
    <location>
        <begin position="253"/>
        <end position="271"/>
    </location>
</feature>
<evidence type="ECO:0000256" key="4">
    <source>
        <dbReference type="ARBA" id="ARBA00022475"/>
    </source>
</evidence>
<evidence type="ECO:0000256" key="1">
    <source>
        <dbReference type="ARBA" id="ARBA00004651"/>
    </source>
</evidence>
<comment type="caution">
    <text evidence="9">The sequence shown here is derived from an EMBL/GenBank/DDBJ whole genome shotgun (WGS) entry which is preliminary data.</text>
</comment>
<keyword evidence="3" id="KW-0813">Transport</keyword>
<accession>A0ABS0EU09</accession>
<evidence type="ECO:0000256" key="2">
    <source>
        <dbReference type="ARBA" id="ARBA00010145"/>
    </source>
</evidence>
<evidence type="ECO:0000313" key="9">
    <source>
        <dbReference type="EMBL" id="MBF8178330.1"/>
    </source>
</evidence>
<reference evidence="9 10" key="1">
    <citation type="submission" date="2020-11" db="EMBL/GenBank/DDBJ databases">
        <title>WGS of Herminiimonas contaminans strain Marseille-Q4544 isolated from planarians Schmidtea mediterranea.</title>
        <authorList>
            <person name="Kangale L."/>
        </authorList>
    </citation>
    <scope>NUCLEOTIDE SEQUENCE [LARGE SCALE GENOMIC DNA]</scope>
    <source>
        <strain evidence="9 10">Marseille-Q4544</strain>
    </source>
</reference>
<protein>
    <submittedName>
        <fullName evidence="9">AEC family transporter</fullName>
    </submittedName>
</protein>
<feature type="transmembrane region" description="Helical" evidence="8">
    <location>
        <begin position="112"/>
        <end position="142"/>
    </location>
</feature>
<evidence type="ECO:0000256" key="6">
    <source>
        <dbReference type="ARBA" id="ARBA00022989"/>
    </source>
</evidence>
<dbReference type="RefSeq" id="WP_175624695.1">
    <property type="nucleotide sequence ID" value="NZ_JADOEL010000008.1"/>
</dbReference>
<evidence type="ECO:0000313" key="10">
    <source>
        <dbReference type="Proteomes" id="UP000657372"/>
    </source>
</evidence>
<dbReference type="PANTHER" id="PTHR36838">
    <property type="entry name" value="AUXIN EFFLUX CARRIER FAMILY PROTEIN"/>
    <property type="match status" value="1"/>
</dbReference>
<keyword evidence="10" id="KW-1185">Reference proteome</keyword>
<name>A0ABS0EU09_9BURK</name>
<dbReference type="InterPro" id="IPR004776">
    <property type="entry name" value="Mem_transp_PIN-like"/>
</dbReference>
<dbReference type="EMBL" id="JADOEL010000008">
    <property type="protein sequence ID" value="MBF8178330.1"/>
    <property type="molecule type" value="Genomic_DNA"/>
</dbReference>
<evidence type="ECO:0000256" key="3">
    <source>
        <dbReference type="ARBA" id="ARBA00022448"/>
    </source>
</evidence>
<feature type="transmembrane region" description="Helical" evidence="8">
    <location>
        <begin position="163"/>
        <end position="183"/>
    </location>
</feature>
<keyword evidence="5 8" id="KW-0812">Transmembrane</keyword>
<keyword evidence="4" id="KW-1003">Cell membrane</keyword>
<sequence length="306" mass="33023">MEIFERILGIILPVFIIIALGYGYARLRGESVRSDMTAVNRVSMDVLCPLLVFTALAAKDFDLAHNGTLILAGALISLGSGLLAWPVARMFGYDVRSFVPPMMYNNCGNMGLPLAMLAFGASALGSAVALFMACNLVYFSVGIKIIESGRKGHDGVHVSPWKFLANPMMISMIIGMAFAIVHVPLPAPLFMAMKMLGDACIPLMLFALGVRMMDVSLKSWHIGLVGAAVCPIAGLIIAWLLDHVFSLNPEQRGQMFLFASLPPAVFCFMVAEQYKQEPDKVASIVLLGNVAALVFVPIGLWMGLPN</sequence>